<keyword evidence="2" id="KW-1185">Reference proteome</keyword>
<dbReference type="EMBL" id="CM017619">
    <property type="protein sequence ID" value="TYI06323.1"/>
    <property type="molecule type" value="Genomic_DNA"/>
</dbReference>
<protein>
    <submittedName>
        <fullName evidence="1">Uncharacterized protein</fullName>
    </submittedName>
</protein>
<sequence length="79" mass="9465">MELYHPKIQRFVFFFLLKPKYVLLYSPTREQKVNPPLQAAIENPFSSRRGEPFHMPSLRPQSVDNVFEQISFCPYHFSF</sequence>
<gene>
    <name evidence="1" type="ORF">ES332_A10G150600v1</name>
</gene>
<accession>A0A5D2NSE3</accession>
<dbReference type="Proteomes" id="UP000322667">
    <property type="component" value="Chromosome A10"/>
</dbReference>
<proteinExistence type="predicted"/>
<reference evidence="1 2" key="1">
    <citation type="submission" date="2019-07" db="EMBL/GenBank/DDBJ databases">
        <title>WGS assembly of Gossypium tomentosum.</title>
        <authorList>
            <person name="Chen Z.J."/>
            <person name="Sreedasyam A."/>
            <person name="Ando A."/>
            <person name="Song Q."/>
            <person name="De L."/>
            <person name="Hulse-Kemp A."/>
            <person name="Ding M."/>
            <person name="Ye W."/>
            <person name="Kirkbride R."/>
            <person name="Jenkins J."/>
            <person name="Plott C."/>
            <person name="Lovell J."/>
            <person name="Lin Y.-M."/>
            <person name="Vaughn R."/>
            <person name="Liu B."/>
            <person name="Li W."/>
            <person name="Simpson S."/>
            <person name="Scheffler B."/>
            <person name="Saski C."/>
            <person name="Grover C."/>
            <person name="Hu G."/>
            <person name="Conover J."/>
            <person name="Carlson J."/>
            <person name="Shu S."/>
            <person name="Boston L."/>
            <person name="Williams M."/>
            <person name="Peterson D."/>
            <person name="Mcgee K."/>
            <person name="Jones D."/>
            <person name="Wendel J."/>
            <person name="Stelly D."/>
            <person name="Grimwood J."/>
            <person name="Schmutz J."/>
        </authorList>
    </citation>
    <scope>NUCLEOTIDE SEQUENCE [LARGE SCALE GENOMIC DNA]</scope>
    <source>
        <strain evidence="1">7179.01</strain>
    </source>
</reference>
<name>A0A5D2NSE3_GOSTO</name>
<organism evidence="1 2">
    <name type="scientific">Gossypium tomentosum</name>
    <name type="common">Hawaiian cotton</name>
    <name type="synonym">Gossypium sandvicense</name>
    <dbReference type="NCBI Taxonomy" id="34277"/>
    <lineage>
        <taxon>Eukaryota</taxon>
        <taxon>Viridiplantae</taxon>
        <taxon>Streptophyta</taxon>
        <taxon>Embryophyta</taxon>
        <taxon>Tracheophyta</taxon>
        <taxon>Spermatophyta</taxon>
        <taxon>Magnoliopsida</taxon>
        <taxon>eudicotyledons</taxon>
        <taxon>Gunneridae</taxon>
        <taxon>Pentapetalae</taxon>
        <taxon>rosids</taxon>
        <taxon>malvids</taxon>
        <taxon>Malvales</taxon>
        <taxon>Malvaceae</taxon>
        <taxon>Malvoideae</taxon>
        <taxon>Gossypium</taxon>
    </lineage>
</organism>
<dbReference type="AlphaFoldDB" id="A0A5D2NSE3"/>
<evidence type="ECO:0000313" key="2">
    <source>
        <dbReference type="Proteomes" id="UP000322667"/>
    </source>
</evidence>
<evidence type="ECO:0000313" key="1">
    <source>
        <dbReference type="EMBL" id="TYI06323.1"/>
    </source>
</evidence>